<evidence type="ECO:0000256" key="2">
    <source>
        <dbReference type="ARBA" id="ARBA00022729"/>
    </source>
</evidence>
<feature type="chain" id="PRO_5013723140" evidence="6">
    <location>
        <begin position="22"/>
        <end position="225"/>
    </location>
</feature>
<dbReference type="SUPFAM" id="SSF56925">
    <property type="entry name" value="OMPA-like"/>
    <property type="match status" value="1"/>
</dbReference>
<comment type="similarity">
    <text evidence="5">Belongs to the Omp25/RopB family.</text>
</comment>
<dbReference type="KEGG" id="mtw:CQW49_03880"/>
<evidence type="ECO:0000259" key="7">
    <source>
        <dbReference type="Pfam" id="PF13505"/>
    </source>
</evidence>
<keyword evidence="2 6" id="KW-0732">Signal</keyword>
<dbReference type="PANTHER" id="PTHR34001:SF3">
    <property type="entry name" value="BLL7405 PROTEIN"/>
    <property type="match status" value="1"/>
</dbReference>
<reference evidence="9" key="1">
    <citation type="submission" date="2017-10" db="EMBL/GenBank/DDBJ databases">
        <title>Completed PacBio SMRT sequence of Methylosinus trichosporium OB3b reveals presence of a third large plasmid.</title>
        <authorList>
            <person name="Charles T.C."/>
            <person name="Lynch M.D.J."/>
            <person name="Heil J.R."/>
            <person name="Cheng J."/>
        </authorList>
    </citation>
    <scope>NUCLEOTIDE SEQUENCE [LARGE SCALE GENOMIC DNA]</scope>
    <source>
        <strain evidence="9">OB3b</strain>
    </source>
</reference>
<gene>
    <name evidence="8" type="ORF">CQW49_03880</name>
</gene>
<dbReference type="EMBL" id="CP023737">
    <property type="protein sequence ID" value="ATQ67124.1"/>
    <property type="molecule type" value="Genomic_DNA"/>
</dbReference>
<evidence type="ECO:0000256" key="1">
    <source>
        <dbReference type="ARBA" id="ARBA00004442"/>
    </source>
</evidence>
<organism evidence="8 9">
    <name type="scientific">Methylosinus trichosporium (strain ATCC 35070 / NCIMB 11131 / UNIQEM 75 / OB3b)</name>
    <dbReference type="NCBI Taxonomy" id="595536"/>
    <lineage>
        <taxon>Bacteria</taxon>
        <taxon>Pseudomonadati</taxon>
        <taxon>Pseudomonadota</taxon>
        <taxon>Alphaproteobacteria</taxon>
        <taxon>Hyphomicrobiales</taxon>
        <taxon>Methylocystaceae</taxon>
        <taxon>Methylosinus</taxon>
    </lineage>
</organism>
<comment type="subcellular location">
    <subcellularLocation>
        <location evidence="1">Cell outer membrane</location>
    </subcellularLocation>
</comment>
<feature type="signal peptide" evidence="6">
    <location>
        <begin position="1"/>
        <end position="21"/>
    </location>
</feature>
<dbReference type="PANTHER" id="PTHR34001">
    <property type="entry name" value="BLL7405 PROTEIN"/>
    <property type="match status" value="1"/>
</dbReference>
<dbReference type="InterPro" id="IPR027385">
    <property type="entry name" value="Beta-barrel_OMP"/>
</dbReference>
<proteinExistence type="inferred from homology"/>
<dbReference type="Gene3D" id="2.40.160.20">
    <property type="match status" value="1"/>
</dbReference>
<dbReference type="InterPro" id="IPR051692">
    <property type="entry name" value="OMP-like"/>
</dbReference>
<feature type="domain" description="Outer membrane protein beta-barrel" evidence="7">
    <location>
        <begin position="11"/>
        <end position="225"/>
    </location>
</feature>
<evidence type="ECO:0000256" key="5">
    <source>
        <dbReference type="ARBA" id="ARBA00038306"/>
    </source>
</evidence>
<accession>A0A2D2CWR2</accession>
<evidence type="ECO:0000313" key="8">
    <source>
        <dbReference type="EMBL" id="ATQ67124.1"/>
    </source>
</evidence>
<sequence length="225" mass="23606">MRPFLLCALLASALGGAAAEAADLPRRSAPFDDYYSPPPAFTWRGFYVGVHGGYGFGAFQDNGRSLLGEPNGWLVGVTGGYNYTFGPNFLIGLEADFDFSGGKGGGSPIAGVVGSSGVDNIMTLRPRAGMIFDRALVYVTGGFAGVVASGTVGNVYNGFFGQQSQYLSGWALGAGIEYGLAPNLSAKAEYLFTSVGGERYFEFTPNALTSTLDTSLVRGGFNYHF</sequence>
<protein>
    <submittedName>
        <fullName evidence="8">Porin family protein</fullName>
    </submittedName>
</protein>
<dbReference type="InterPro" id="IPR011250">
    <property type="entry name" value="OMP/PagP_B-barrel"/>
</dbReference>
<name>A0A2D2CWR2_METT3</name>
<keyword evidence="3" id="KW-0472">Membrane</keyword>
<dbReference type="Proteomes" id="UP000230709">
    <property type="component" value="Chromosome"/>
</dbReference>
<dbReference type="Pfam" id="PF13505">
    <property type="entry name" value="OMP_b-brl"/>
    <property type="match status" value="1"/>
</dbReference>
<dbReference type="STRING" id="595536.GCA_000178815_04386"/>
<dbReference type="GO" id="GO:0009279">
    <property type="term" value="C:cell outer membrane"/>
    <property type="evidence" value="ECO:0007669"/>
    <property type="project" value="UniProtKB-SubCell"/>
</dbReference>
<keyword evidence="9" id="KW-1185">Reference proteome</keyword>
<evidence type="ECO:0000256" key="4">
    <source>
        <dbReference type="ARBA" id="ARBA00023237"/>
    </source>
</evidence>
<evidence type="ECO:0000256" key="6">
    <source>
        <dbReference type="SAM" id="SignalP"/>
    </source>
</evidence>
<keyword evidence="4" id="KW-0998">Cell outer membrane</keyword>
<dbReference type="AlphaFoldDB" id="A0A2D2CWR2"/>
<evidence type="ECO:0000313" key="9">
    <source>
        <dbReference type="Proteomes" id="UP000230709"/>
    </source>
</evidence>
<evidence type="ECO:0000256" key="3">
    <source>
        <dbReference type="ARBA" id="ARBA00023136"/>
    </source>
</evidence>
<dbReference type="RefSeq" id="WP_003610431.1">
    <property type="nucleotide sequence ID" value="NZ_ADVE02000001.1"/>
</dbReference>